<dbReference type="InterPro" id="IPR020579">
    <property type="entry name" value="Exonuc_VII_lsu_C"/>
</dbReference>
<dbReference type="CDD" id="cd04489">
    <property type="entry name" value="ExoVII_LU_OBF"/>
    <property type="match status" value="1"/>
</dbReference>
<evidence type="ECO:0000256" key="3">
    <source>
        <dbReference type="ARBA" id="ARBA00022801"/>
    </source>
</evidence>
<evidence type="ECO:0000256" key="4">
    <source>
        <dbReference type="ARBA" id="ARBA00022839"/>
    </source>
</evidence>
<keyword evidence="2 5" id="KW-0540">Nuclease</keyword>
<keyword evidence="3 5" id="KW-0378">Hydrolase</keyword>
<reference evidence="10 11" key="1">
    <citation type="submission" date="2022-12" db="EMBL/GenBank/DDBJ databases">
        <title>Dasania phycosphaerae sp. nov., isolated from particulate material of the south coast of Korea.</title>
        <authorList>
            <person name="Jiang Y."/>
        </authorList>
    </citation>
    <scope>NUCLEOTIDE SEQUENCE [LARGE SCALE GENOMIC DNA]</scope>
    <source>
        <strain evidence="10 11">GY-19</strain>
    </source>
</reference>
<keyword evidence="7" id="KW-0175">Coiled coil</keyword>
<evidence type="ECO:0000256" key="2">
    <source>
        <dbReference type="ARBA" id="ARBA00022722"/>
    </source>
</evidence>
<organism evidence="10 11">
    <name type="scientific">Dasania phycosphaerae</name>
    <dbReference type="NCBI Taxonomy" id="2950436"/>
    <lineage>
        <taxon>Bacteria</taxon>
        <taxon>Pseudomonadati</taxon>
        <taxon>Pseudomonadota</taxon>
        <taxon>Gammaproteobacteria</taxon>
        <taxon>Cellvibrionales</taxon>
        <taxon>Spongiibacteraceae</taxon>
        <taxon>Dasania</taxon>
    </lineage>
</organism>
<dbReference type="GO" id="GO:0008855">
    <property type="term" value="F:exodeoxyribonuclease VII activity"/>
    <property type="evidence" value="ECO:0007669"/>
    <property type="project" value="UniProtKB-UniRule"/>
</dbReference>
<comment type="function">
    <text evidence="5">Bidirectionally degrades single-stranded DNA into large acid-insoluble oligonucleotides, which are then degraded further into small acid-soluble oligonucleotides.</text>
</comment>
<keyword evidence="1 5" id="KW-0963">Cytoplasm</keyword>
<evidence type="ECO:0000259" key="8">
    <source>
        <dbReference type="Pfam" id="PF02601"/>
    </source>
</evidence>
<feature type="domain" description="OB-fold nucleic acid binding" evidence="9">
    <location>
        <begin position="14"/>
        <end position="107"/>
    </location>
</feature>
<dbReference type="Pfam" id="PF02601">
    <property type="entry name" value="Exonuc_VII_L"/>
    <property type="match status" value="1"/>
</dbReference>
<proteinExistence type="inferred from homology"/>
<evidence type="ECO:0000256" key="6">
    <source>
        <dbReference type="RuleBase" id="RU004355"/>
    </source>
</evidence>
<dbReference type="Proteomes" id="UP001069090">
    <property type="component" value="Unassembled WGS sequence"/>
</dbReference>
<dbReference type="HAMAP" id="MF_00378">
    <property type="entry name" value="Exonuc_7_L"/>
    <property type="match status" value="1"/>
</dbReference>
<dbReference type="NCBIfam" id="TIGR00237">
    <property type="entry name" value="xseA"/>
    <property type="match status" value="1"/>
</dbReference>
<comment type="subunit">
    <text evidence="5">Heterooligomer composed of large and small subunits.</text>
</comment>
<evidence type="ECO:0000256" key="7">
    <source>
        <dbReference type="SAM" id="Coils"/>
    </source>
</evidence>
<dbReference type="GO" id="GO:0003676">
    <property type="term" value="F:nucleic acid binding"/>
    <property type="evidence" value="ECO:0007669"/>
    <property type="project" value="InterPro"/>
</dbReference>
<accession>A0A9J6RLV6</accession>
<dbReference type="Pfam" id="PF13742">
    <property type="entry name" value="tRNA_anti_2"/>
    <property type="match status" value="1"/>
</dbReference>
<evidence type="ECO:0000313" key="11">
    <source>
        <dbReference type="Proteomes" id="UP001069090"/>
    </source>
</evidence>
<sequence>MLTPQAPQNNRTVLSVGQLNRQAKRLLESQFPNVWIEGEISNLSRPSSGHWYFSLKDASAQVRCAMFRGNNLRLRFQPQAGQKVVIRAKLSLYEARGDYQLIAEYMEPAGAGDLARAFEELKARLNLEGLFDPSIKQPLPEHPKHIVVITSPTGAAIRDILTVLKRRHAGIQVTILPVAVQGNEAAGQIARAIHTANHLVNSQQADFDVILLGRGGGSQEDLWAFNEEIVARAIAASELPLVSAVGHETDFTIADFCADLRAATPSAAAELLSPDLSEQIATIAGYQQWLISFIQQRLSQQQQQLGWLSSRLRHPGSRLAEQQQRLDELDIRLQQAWQKNRNHNQHRAELLRIRLQGCQPHGLIRSLRQHSLSLLKQLKQLHSQQLQRQQQQLKSTMQRLHTVSPLATLDRGYAIVTDHSGQVVTNAQQLQAGDELNARLSKGEVNCVVKAVKTGR</sequence>
<dbReference type="PANTHER" id="PTHR30008:SF0">
    <property type="entry name" value="EXODEOXYRIBONUCLEASE 7 LARGE SUBUNIT"/>
    <property type="match status" value="1"/>
</dbReference>
<comment type="catalytic activity">
    <reaction evidence="5 6">
        <text>Exonucleolytic cleavage in either 5'- to 3'- or 3'- to 5'-direction to yield nucleoside 5'-phosphates.</text>
        <dbReference type="EC" id="3.1.11.6"/>
    </reaction>
</comment>
<gene>
    <name evidence="5 10" type="primary">xseA</name>
    <name evidence="10" type="ORF">O0V09_08195</name>
</gene>
<evidence type="ECO:0000313" key="10">
    <source>
        <dbReference type="EMBL" id="MCZ0865175.1"/>
    </source>
</evidence>
<feature type="coiled-coil region" evidence="7">
    <location>
        <begin position="372"/>
        <end position="399"/>
    </location>
</feature>
<dbReference type="AlphaFoldDB" id="A0A9J6RLV6"/>
<evidence type="ECO:0000259" key="9">
    <source>
        <dbReference type="Pfam" id="PF13742"/>
    </source>
</evidence>
<dbReference type="GO" id="GO:0006308">
    <property type="term" value="P:DNA catabolic process"/>
    <property type="evidence" value="ECO:0007669"/>
    <property type="project" value="UniProtKB-UniRule"/>
</dbReference>
<comment type="caution">
    <text evidence="10">The sequence shown here is derived from an EMBL/GenBank/DDBJ whole genome shotgun (WGS) entry which is preliminary data.</text>
</comment>
<keyword evidence="4 5" id="KW-0269">Exonuclease</keyword>
<protein>
    <recommendedName>
        <fullName evidence="5">Exodeoxyribonuclease 7 large subunit</fullName>
        <ecNumber evidence="5">3.1.11.6</ecNumber>
    </recommendedName>
    <alternativeName>
        <fullName evidence="5">Exodeoxyribonuclease VII large subunit</fullName>
        <shortName evidence="5">Exonuclease VII large subunit</shortName>
    </alternativeName>
</protein>
<name>A0A9J6RLV6_9GAMM</name>
<dbReference type="GO" id="GO:0005737">
    <property type="term" value="C:cytoplasm"/>
    <property type="evidence" value="ECO:0007669"/>
    <property type="project" value="UniProtKB-SubCell"/>
</dbReference>
<dbReference type="EC" id="3.1.11.6" evidence="5"/>
<dbReference type="PANTHER" id="PTHR30008">
    <property type="entry name" value="EXODEOXYRIBONUCLEASE 7 LARGE SUBUNIT"/>
    <property type="match status" value="1"/>
</dbReference>
<dbReference type="GO" id="GO:0009318">
    <property type="term" value="C:exodeoxyribonuclease VII complex"/>
    <property type="evidence" value="ECO:0007669"/>
    <property type="project" value="UniProtKB-UniRule"/>
</dbReference>
<evidence type="ECO:0000256" key="1">
    <source>
        <dbReference type="ARBA" id="ARBA00022490"/>
    </source>
</evidence>
<feature type="domain" description="Exonuclease VII large subunit C-terminal" evidence="8">
    <location>
        <begin position="130"/>
        <end position="447"/>
    </location>
</feature>
<comment type="subcellular location">
    <subcellularLocation>
        <location evidence="5 6">Cytoplasm</location>
    </subcellularLocation>
</comment>
<comment type="similarity">
    <text evidence="5 6">Belongs to the XseA family.</text>
</comment>
<dbReference type="EMBL" id="JAPTGG010000005">
    <property type="protein sequence ID" value="MCZ0865175.1"/>
    <property type="molecule type" value="Genomic_DNA"/>
</dbReference>
<dbReference type="InterPro" id="IPR025824">
    <property type="entry name" value="OB-fold_nuc-bd_dom"/>
</dbReference>
<dbReference type="RefSeq" id="WP_258331325.1">
    <property type="nucleotide sequence ID" value="NZ_JAPTGG010000005.1"/>
</dbReference>
<evidence type="ECO:0000256" key="5">
    <source>
        <dbReference type="HAMAP-Rule" id="MF_00378"/>
    </source>
</evidence>
<keyword evidence="11" id="KW-1185">Reference proteome</keyword>
<dbReference type="InterPro" id="IPR003753">
    <property type="entry name" value="Exonuc_VII_L"/>
</dbReference>